<feature type="domain" description="C2H2-type" evidence="8">
    <location>
        <begin position="420"/>
        <end position="442"/>
    </location>
</feature>
<dbReference type="PANTHER" id="PTHR24406">
    <property type="entry name" value="TRANSCRIPTIONAL REPRESSOR CTCFL-RELATED"/>
    <property type="match status" value="1"/>
</dbReference>
<keyword evidence="3" id="KW-0677">Repeat</keyword>
<evidence type="ECO:0000256" key="3">
    <source>
        <dbReference type="ARBA" id="ARBA00022737"/>
    </source>
</evidence>
<evidence type="ECO:0000256" key="1">
    <source>
        <dbReference type="ARBA" id="ARBA00004123"/>
    </source>
</evidence>
<keyword evidence="5" id="KW-0862">Zinc</keyword>
<gene>
    <name evidence="9" type="ORF">B0T10DRAFT_487134</name>
</gene>
<proteinExistence type="predicted"/>
<keyword evidence="4" id="KW-0863">Zinc-finger</keyword>
<feature type="domain" description="C2H2-type" evidence="8">
    <location>
        <begin position="101"/>
        <end position="122"/>
    </location>
</feature>
<feature type="domain" description="C2H2-type" evidence="8">
    <location>
        <begin position="171"/>
        <end position="193"/>
    </location>
</feature>
<dbReference type="InterPro" id="IPR013087">
    <property type="entry name" value="Znf_C2H2_type"/>
</dbReference>
<evidence type="ECO:0000259" key="8">
    <source>
        <dbReference type="SMART" id="SM00355"/>
    </source>
</evidence>
<feature type="domain" description="C2H2-type" evidence="8">
    <location>
        <begin position="393"/>
        <end position="416"/>
    </location>
</feature>
<name>A0A9P9AQP7_9HYPO</name>
<dbReference type="GO" id="GO:0005634">
    <property type="term" value="C:nucleus"/>
    <property type="evidence" value="ECO:0007669"/>
    <property type="project" value="UniProtKB-SubCell"/>
</dbReference>
<evidence type="ECO:0000256" key="5">
    <source>
        <dbReference type="ARBA" id="ARBA00022833"/>
    </source>
</evidence>
<feature type="domain" description="C2H2-type" evidence="8">
    <location>
        <begin position="196"/>
        <end position="221"/>
    </location>
</feature>
<keyword evidence="10" id="KW-1185">Reference proteome</keyword>
<evidence type="ECO:0000256" key="6">
    <source>
        <dbReference type="ARBA" id="ARBA00023242"/>
    </source>
</evidence>
<evidence type="ECO:0000313" key="10">
    <source>
        <dbReference type="Proteomes" id="UP000777438"/>
    </source>
</evidence>
<evidence type="ECO:0000256" key="2">
    <source>
        <dbReference type="ARBA" id="ARBA00022723"/>
    </source>
</evidence>
<feature type="domain" description="C2H2-type" evidence="8">
    <location>
        <begin position="470"/>
        <end position="492"/>
    </location>
</feature>
<keyword evidence="6" id="KW-0539">Nucleus</keyword>
<accession>A0A9P9AQP7</accession>
<comment type="caution">
    <text evidence="9">The sequence shown here is derived from an EMBL/GenBank/DDBJ whole genome shotgun (WGS) entry which is preliminary data.</text>
</comment>
<keyword evidence="2" id="KW-0479">Metal-binding</keyword>
<feature type="domain" description="C2H2-type" evidence="8">
    <location>
        <begin position="445"/>
        <end position="467"/>
    </location>
</feature>
<feature type="domain" description="C2H2-type" evidence="8">
    <location>
        <begin position="318"/>
        <end position="340"/>
    </location>
</feature>
<dbReference type="AlphaFoldDB" id="A0A9P9AQP7"/>
<dbReference type="EMBL" id="JAGPYM010000010">
    <property type="protein sequence ID" value="KAH6889938.1"/>
    <property type="molecule type" value="Genomic_DNA"/>
</dbReference>
<feature type="domain" description="C2H2-type" evidence="8">
    <location>
        <begin position="343"/>
        <end position="365"/>
    </location>
</feature>
<feature type="domain" description="C2H2-type" evidence="8">
    <location>
        <begin position="125"/>
        <end position="147"/>
    </location>
</feature>
<evidence type="ECO:0000256" key="4">
    <source>
        <dbReference type="ARBA" id="ARBA00022771"/>
    </source>
</evidence>
<evidence type="ECO:0000313" key="9">
    <source>
        <dbReference type="EMBL" id="KAH6889938.1"/>
    </source>
</evidence>
<dbReference type="Proteomes" id="UP000777438">
    <property type="component" value="Unassembled WGS sequence"/>
</dbReference>
<comment type="subcellular location">
    <subcellularLocation>
        <location evidence="1">Nucleus</location>
    </subcellularLocation>
</comment>
<reference evidence="9 10" key="1">
    <citation type="journal article" date="2021" name="Nat. Commun.">
        <title>Genetic determinants of endophytism in the Arabidopsis root mycobiome.</title>
        <authorList>
            <person name="Mesny F."/>
            <person name="Miyauchi S."/>
            <person name="Thiergart T."/>
            <person name="Pickel B."/>
            <person name="Atanasova L."/>
            <person name="Karlsson M."/>
            <person name="Huettel B."/>
            <person name="Barry K.W."/>
            <person name="Haridas S."/>
            <person name="Chen C."/>
            <person name="Bauer D."/>
            <person name="Andreopoulos W."/>
            <person name="Pangilinan J."/>
            <person name="LaButti K."/>
            <person name="Riley R."/>
            <person name="Lipzen A."/>
            <person name="Clum A."/>
            <person name="Drula E."/>
            <person name="Henrissat B."/>
            <person name="Kohler A."/>
            <person name="Grigoriev I.V."/>
            <person name="Martin F.M."/>
            <person name="Hacquard S."/>
        </authorList>
    </citation>
    <scope>NUCLEOTIDE SEQUENCE [LARGE SCALE GENOMIC DNA]</scope>
    <source>
        <strain evidence="9 10">MPI-CAGE-CH-0241</strain>
    </source>
</reference>
<dbReference type="InterPro" id="IPR050888">
    <property type="entry name" value="ZnF_C2H2-type_TF"/>
</dbReference>
<feature type="domain" description="C2H2-type" evidence="8">
    <location>
        <begin position="529"/>
        <end position="549"/>
    </location>
</feature>
<protein>
    <recommendedName>
        <fullName evidence="8">C2H2-type domain-containing protein</fullName>
    </recommendedName>
</protein>
<dbReference type="GO" id="GO:0008270">
    <property type="term" value="F:zinc ion binding"/>
    <property type="evidence" value="ECO:0007669"/>
    <property type="project" value="UniProtKB-KW"/>
</dbReference>
<feature type="region of interest" description="Disordered" evidence="7">
    <location>
        <begin position="495"/>
        <end position="522"/>
    </location>
</feature>
<organism evidence="9 10">
    <name type="scientific">Thelonectria olida</name>
    <dbReference type="NCBI Taxonomy" id="1576542"/>
    <lineage>
        <taxon>Eukaryota</taxon>
        <taxon>Fungi</taxon>
        <taxon>Dikarya</taxon>
        <taxon>Ascomycota</taxon>
        <taxon>Pezizomycotina</taxon>
        <taxon>Sordariomycetes</taxon>
        <taxon>Hypocreomycetidae</taxon>
        <taxon>Hypocreales</taxon>
        <taxon>Nectriaceae</taxon>
        <taxon>Thelonectria</taxon>
    </lineage>
</organism>
<evidence type="ECO:0000256" key="7">
    <source>
        <dbReference type="SAM" id="MobiDB-lite"/>
    </source>
</evidence>
<feature type="domain" description="C2H2-type" evidence="8">
    <location>
        <begin position="272"/>
        <end position="294"/>
    </location>
</feature>
<dbReference type="OrthoDB" id="193703at2759"/>
<sequence>MEFSPFDALGIDVIILTKAQIRAHWRKALPLCHDDRRRNLSVPTNRFPIPDHLSAAKSYLLDALEEGTLQDKVQEFKDWPRTFFPNTSKPYITPLLRDDFVQCSTCSMVMRRHSLASHVSRHGQKLCTVCGVCLADKDLDAHMRNCHQLQACKLCGDLLSDGDKAHHEDFHRCPFCRAQVAKCYLMQHVKKKHHIRPCKACPKAADLGTHTKLIEHLLASHKVSSCVLCYQVLPVDSMPDHLDEVHYLQLCDNCSPTHSDFASHVELDHTTKTCPACNRRIVEDELGPHLRLDHSLQECTGCISKDYFGHLSKDHVWKTCSHCQGIIQDESLRIHLIIEHEWVECPHCDGIERTKELLEGHQMDHRFRHCTVCFQSIVQEKYHSHLHTEHGMKDCPFCDIDPLPVDELKNHILESHRETEKCPECDELQTEAGLPFHLREEHLWRKCGFCELAFPEAQLEDHIRQKHDPILCPDCEAELPRKDFDLHLIQVHEYSVQKPTHGNRRKRREPPTSANKQATKKKSTYYDPGECLDCNRWYSRLADHRRVKHGYRKRDHVVFQTDRVACVDGQKTHSKGNEGRCQLCKDAKETARKNRP</sequence>
<dbReference type="SMART" id="SM00355">
    <property type="entry name" value="ZnF_C2H2"/>
    <property type="match status" value="13"/>
</dbReference>
<feature type="domain" description="C2H2-type" evidence="8">
    <location>
        <begin position="249"/>
        <end position="269"/>
    </location>
</feature>